<dbReference type="InterPro" id="IPR012259">
    <property type="entry name" value="DHFR"/>
</dbReference>
<dbReference type="GO" id="GO:0005829">
    <property type="term" value="C:cytosol"/>
    <property type="evidence" value="ECO:0007669"/>
    <property type="project" value="TreeGrafter"/>
</dbReference>
<dbReference type="GO" id="GO:0046452">
    <property type="term" value="P:dihydrofolate metabolic process"/>
    <property type="evidence" value="ECO:0007669"/>
    <property type="project" value="TreeGrafter"/>
</dbReference>
<dbReference type="PANTHER" id="PTHR48069">
    <property type="entry name" value="DIHYDROFOLATE REDUCTASE"/>
    <property type="match status" value="1"/>
</dbReference>
<dbReference type="InterPro" id="IPR001796">
    <property type="entry name" value="DHFR_dom"/>
</dbReference>
<feature type="region of interest" description="Disordered" evidence="8">
    <location>
        <begin position="1"/>
        <end position="46"/>
    </location>
</feature>
<dbReference type="PANTHER" id="PTHR48069:SF3">
    <property type="entry name" value="DIHYDROFOLATE REDUCTASE"/>
    <property type="match status" value="1"/>
</dbReference>
<evidence type="ECO:0000256" key="6">
    <source>
        <dbReference type="ARBA" id="ARBA00023002"/>
    </source>
</evidence>
<keyword evidence="5" id="KW-0521">NADP</keyword>
<evidence type="ECO:0000256" key="1">
    <source>
        <dbReference type="ARBA" id="ARBA00004903"/>
    </source>
</evidence>
<accession>A0A261EWC7</accession>
<dbReference type="Proteomes" id="UP000216454">
    <property type="component" value="Unassembled WGS sequence"/>
</dbReference>
<dbReference type="InterPro" id="IPR017925">
    <property type="entry name" value="DHFR_CS"/>
</dbReference>
<dbReference type="EC" id="1.5.1.3" evidence="3"/>
<feature type="domain" description="DHFR" evidence="9">
    <location>
        <begin position="52"/>
        <end position="226"/>
    </location>
</feature>
<dbReference type="PROSITE" id="PS00075">
    <property type="entry name" value="DHFR_1"/>
    <property type="match status" value="1"/>
</dbReference>
<dbReference type="GO" id="GO:0016301">
    <property type="term" value="F:kinase activity"/>
    <property type="evidence" value="ECO:0007669"/>
    <property type="project" value="UniProtKB-KW"/>
</dbReference>
<dbReference type="UniPathway" id="UPA00077">
    <property type="reaction ID" value="UER00158"/>
</dbReference>
<dbReference type="EMBL" id="MWWQ01000009">
    <property type="protein sequence ID" value="OZG51138.1"/>
    <property type="molecule type" value="Genomic_DNA"/>
</dbReference>
<sequence length="234" mass="26653">MEHDSHNRTDHHEPKPGFSGRMSDGHRDDDDLFEDEEEYDEFDGDDEPKRTWVNLIWAQAHTPNGTEGIGNGGKMPWHLAEDMKHFKALTVSHPVIMGRKTWESMGCKPLPNRDNIVISSDPNYRAPGATVATNPEGALEIASQAAIPDDGMDHSEIWIIGGAQVFRELKDEADRAYVTQIDGTYDADVYAPVLNDDDWRLEEESPWMTPAKDVDVPRFRYLVYRKVEDEDRDD</sequence>
<evidence type="ECO:0000256" key="3">
    <source>
        <dbReference type="ARBA" id="ARBA00012856"/>
    </source>
</evidence>
<keyword evidence="4" id="KW-0554">One-carbon metabolism</keyword>
<evidence type="ECO:0000259" key="9">
    <source>
        <dbReference type="PROSITE" id="PS51330"/>
    </source>
</evidence>
<reference evidence="10 11" key="1">
    <citation type="journal article" date="2017" name="BMC Genomics">
        <title>Comparative genomic and phylogenomic analyses of the Bifidobacteriaceae family.</title>
        <authorList>
            <person name="Lugli G.A."/>
            <person name="Milani C."/>
            <person name="Turroni F."/>
            <person name="Duranti S."/>
            <person name="Mancabelli L."/>
            <person name="Mangifesta M."/>
            <person name="Ferrario C."/>
            <person name="Modesto M."/>
            <person name="Mattarelli P."/>
            <person name="Jiri K."/>
            <person name="van Sinderen D."/>
            <person name="Ventura M."/>
        </authorList>
    </citation>
    <scope>NUCLEOTIDE SEQUENCE [LARGE SCALE GENOMIC DNA]</scope>
    <source>
        <strain evidence="10 11">DSM 24744</strain>
    </source>
</reference>
<protein>
    <recommendedName>
        <fullName evidence="3">dihydrofolate reductase</fullName>
        <ecNumber evidence="3">1.5.1.3</ecNumber>
    </recommendedName>
</protein>
<dbReference type="GO" id="GO:0050661">
    <property type="term" value="F:NADP binding"/>
    <property type="evidence" value="ECO:0007669"/>
    <property type="project" value="InterPro"/>
</dbReference>
<dbReference type="InterPro" id="IPR024072">
    <property type="entry name" value="DHFR-like_dom_sf"/>
</dbReference>
<evidence type="ECO:0000256" key="2">
    <source>
        <dbReference type="ARBA" id="ARBA00009539"/>
    </source>
</evidence>
<dbReference type="RefSeq" id="WP_094691431.1">
    <property type="nucleotide sequence ID" value="NZ_MWWQ01000009.1"/>
</dbReference>
<dbReference type="GO" id="GO:0004146">
    <property type="term" value="F:dihydrofolate reductase activity"/>
    <property type="evidence" value="ECO:0007669"/>
    <property type="project" value="UniProtKB-EC"/>
</dbReference>
<keyword evidence="10" id="KW-0808">Transferase</keyword>
<dbReference type="GO" id="GO:0006730">
    <property type="term" value="P:one-carbon metabolic process"/>
    <property type="evidence" value="ECO:0007669"/>
    <property type="project" value="UniProtKB-KW"/>
</dbReference>
<dbReference type="CDD" id="cd00209">
    <property type="entry name" value="DHFR"/>
    <property type="match status" value="1"/>
</dbReference>
<dbReference type="OrthoDB" id="9804315at2"/>
<dbReference type="PROSITE" id="PS51330">
    <property type="entry name" value="DHFR_2"/>
    <property type="match status" value="1"/>
</dbReference>
<dbReference type="AlphaFoldDB" id="A0A261EWC7"/>
<dbReference type="Pfam" id="PF00186">
    <property type="entry name" value="DHFR_1"/>
    <property type="match status" value="1"/>
</dbReference>
<evidence type="ECO:0000313" key="10">
    <source>
        <dbReference type="EMBL" id="OZG51138.1"/>
    </source>
</evidence>
<name>A0A261EWC7_9BIFI</name>
<dbReference type="GO" id="GO:0046654">
    <property type="term" value="P:tetrahydrofolate biosynthetic process"/>
    <property type="evidence" value="ECO:0007669"/>
    <property type="project" value="UniProtKB-UniPathway"/>
</dbReference>
<dbReference type="Gene3D" id="3.40.430.10">
    <property type="entry name" value="Dihydrofolate Reductase, subunit A"/>
    <property type="match status" value="1"/>
</dbReference>
<comment type="caution">
    <text evidence="10">The sequence shown here is derived from an EMBL/GenBank/DDBJ whole genome shotgun (WGS) entry which is preliminary data.</text>
</comment>
<comment type="similarity">
    <text evidence="2 7">Belongs to the dihydrofolate reductase family.</text>
</comment>
<evidence type="ECO:0000313" key="11">
    <source>
        <dbReference type="Proteomes" id="UP000216454"/>
    </source>
</evidence>
<dbReference type="GO" id="GO:0046655">
    <property type="term" value="P:folic acid metabolic process"/>
    <property type="evidence" value="ECO:0007669"/>
    <property type="project" value="TreeGrafter"/>
</dbReference>
<keyword evidence="10" id="KW-0418">Kinase</keyword>
<evidence type="ECO:0000256" key="7">
    <source>
        <dbReference type="RuleBase" id="RU004474"/>
    </source>
</evidence>
<dbReference type="SUPFAM" id="SSF53597">
    <property type="entry name" value="Dihydrofolate reductase-like"/>
    <property type="match status" value="1"/>
</dbReference>
<gene>
    <name evidence="10" type="ORF">PSSU_1075</name>
</gene>
<evidence type="ECO:0000256" key="8">
    <source>
        <dbReference type="SAM" id="MobiDB-lite"/>
    </source>
</evidence>
<keyword evidence="6" id="KW-0560">Oxidoreductase</keyword>
<keyword evidence="11" id="KW-1185">Reference proteome</keyword>
<proteinExistence type="inferred from homology"/>
<dbReference type="PRINTS" id="PR00070">
    <property type="entry name" value="DHFR"/>
</dbReference>
<organism evidence="10 11">
    <name type="scientific">Pseudoscardovia suis</name>
    <dbReference type="NCBI Taxonomy" id="987063"/>
    <lineage>
        <taxon>Bacteria</taxon>
        <taxon>Bacillati</taxon>
        <taxon>Actinomycetota</taxon>
        <taxon>Actinomycetes</taxon>
        <taxon>Bifidobacteriales</taxon>
        <taxon>Bifidobacteriaceae</taxon>
        <taxon>Pseudoscardovia</taxon>
    </lineage>
</organism>
<evidence type="ECO:0000256" key="4">
    <source>
        <dbReference type="ARBA" id="ARBA00022563"/>
    </source>
</evidence>
<comment type="pathway">
    <text evidence="1">Cofactor biosynthesis; tetrahydrofolate biosynthesis; 5,6,7,8-tetrahydrofolate from 7,8-dihydrofolate: step 1/1.</text>
</comment>
<feature type="compositionally biased region" description="Basic and acidic residues" evidence="8">
    <location>
        <begin position="1"/>
        <end position="15"/>
    </location>
</feature>
<evidence type="ECO:0000256" key="5">
    <source>
        <dbReference type="ARBA" id="ARBA00022857"/>
    </source>
</evidence>
<feature type="compositionally biased region" description="Acidic residues" evidence="8">
    <location>
        <begin position="30"/>
        <end position="46"/>
    </location>
</feature>